<evidence type="ECO:0000256" key="1">
    <source>
        <dbReference type="ARBA" id="ARBA00004651"/>
    </source>
</evidence>
<keyword evidence="12" id="KW-1185">Reference proteome</keyword>
<evidence type="ECO:0000259" key="10">
    <source>
        <dbReference type="PROSITE" id="PS50928"/>
    </source>
</evidence>
<dbReference type="InterPro" id="IPR035906">
    <property type="entry name" value="MetI-like_sf"/>
</dbReference>
<dbReference type="GO" id="GO:0015226">
    <property type="term" value="F:carnitine transmembrane transporter activity"/>
    <property type="evidence" value="ECO:0007669"/>
    <property type="project" value="TreeGrafter"/>
</dbReference>
<dbReference type="Gene3D" id="1.10.3720.10">
    <property type="entry name" value="MetI-like"/>
    <property type="match status" value="1"/>
</dbReference>
<sequence length="284" mass="31358">MEKGHFKISIADTIDQTVEWITINFSSIFDRFSLLIDNCINLIIYVLTLINPIVLIIILSIIAYILVSVYMSIFTLIGFSIILNLGYWLPMIETFSLVFVSVIISILLGIPIGIISSQHKQLSKFTLPILDFMQTMPAFVYLIPAIFFFSIGVVPGIVASIIFSLPSVIKLTILGIKQVPKEIIEVGHSFGTKTHQLLFKIQIPLAMPTIMAGINQCIMLSLSMVVIASMVGAPGLGAEVYRAVTQIEIGKGFEAGIVIVILAIFLDRITQKLSIIKWKDGGRL</sequence>
<feature type="transmembrane region" description="Helical" evidence="9">
    <location>
        <begin position="73"/>
        <end position="90"/>
    </location>
</feature>
<evidence type="ECO:0000256" key="2">
    <source>
        <dbReference type="ARBA" id="ARBA00007069"/>
    </source>
</evidence>
<dbReference type="CDD" id="cd06261">
    <property type="entry name" value="TM_PBP2"/>
    <property type="match status" value="1"/>
</dbReference>
<dbReference type="AlphaFoldDB" id="A0A2N0ZC21"/>
<evidence type="ECO:0000313" key="12">
    <source>
        <dbReference type="Proteomes" id="UP000233343"/>
    </source>
</evidence>
<keyword evidence="7 9" id="KW-1133">Transmembrane helix</keyword>
<feature type="transmembrane region" description="Helical" evidence="9">
    <location>
        <begin position="42"/>
        <end position="67"/>
    </location>
</feature>
<dbReference type="Proteomes" id="UP000233343">
    <property type="component" value="Unassembled WGS sequence"/>
</dbReference>
<organism evidence="11 12">
    <name type="scientific">Cytobacillus horneckiae</name>
    <dbReference type="NCBI Taxonomy" id="549687"/>
    <lineage>
        <taxon>Bacteria</taxon>
        <taxon>Bacillati</taxon>
        <taxon>Bacillota</taxon>
        <taxon>Bacilli</taxon>
        <taxon>Bacillales</taxon>
        <taxon>Bacillaceae</taxon>
        <taxon>Cytobacillus</taxon>
    </lineage>
</organism>
<evidence type="ECO:0000256" key="7">
    <source>
        <dbReference type="ARBA" id="ARBA00022989"/>
    </source>
</evidence>
<evidence type="ECO:0000256" key="3">
    <source>
        <dbReference type="ARBA" id="ARBA00022448"/>
    </source>
</evidence>
<dbReference type="Pfam" id="PF00528">
    <property type="entry name" value="BPD_transp_1"/>
    <property type="match status" value="1"/>
</dbReference>
<comment type="caution">
    <text evidence="11">The sequence shown here is derived from an EMBL/GenBank/DDBJ whole genome shotgun (WGS) entry which is preliminary data.</text>
</comment>
<dbReference type="PROSITE" id="PS50928">
    <property type="entry name" value="ABC_TM1"/>
    <property type="match status" value="1"/>
</dbReference>
<keyword evidence="3 9" id="KW-0813">Transport</keyword>
<feature type="transmembrane region" description="Helical" evidence="9">
    <location>
        <begin position="217"/>
        <end position="237"/>
    </location>
</feature>
<dbReference type="RefSeq" id="WP_066193307.1">
    <property type="nucleotide sequence ID" value="NZ_JAFDQP010000003.1"/>
</dbReference>
<feature type="domain" description="ABC transmembrane type-1" evidence="10">
    <location>
        <begin position="91"/>
        <end position="270"/>
    </location>
</feature>
<gene>
    <name evidence="11" type="ORF">CWS20_20975</name>
</gene>
<comment type="similarity">
    <text evidence="2">Belongs to the binding-protein-dependent transport system permease family. CysTW subfamily.</text>
</comment>
<accession>A0A2N0ZC21</accession>
<keyword evidence="6" id="KW-0029">Amino-acid transport</keyword>
<keyword evidence="8 9" id="KW-0472">Membrane</keyword>
<feature type="transmembrane region" description="Helical" evidence="9">
    <location>
        <begin position="97"/>
        <end position="118"/>
    </location>
</feature>
<evidence type="ECO:0000256" key="4">
    <source>
        <dbReference type="ARBA" id="ARBA00022475"/>
    </source>
</evidence>
<protein>
    <submittedName>
        <fullName evidence="11">Glycine/betaine ABC transporter</fullName>
    </submittedName>
</protein>
<evidence type="ECO:0000313" key="11">
    <source>
        <dbReference type="EMBL" id="PKG27025.1"/>
    </source>
</evidence>
<dbReference type="PANTHER" id="PTHR47737:SF1">
    <property type="entry name" value="GLYCINE BETAINE_PROLINE BETAINE TRANSPORT SYSTEM PERMEASE PROTEIN PROW"/>
    <property type="match status" value="1"/>
</dbReference>
<evidence type="ECO:0000256" key="9">
    <source>
        <dbReference type="RuleBase" id="RU363032"/>
    </source>
</evidence>
<reference evidence="11 12" key="1">
    <citation type="journal article" date="2010" name="Int. J. Syst. Evol. Microbiol.">
        <title>Bacillus horneckiae sp. nov., isolated from a spacecraft-assembly clean room.</title>
        <authorList>
            <person name="Vaishampayan P."/>
            <person name="Probst A."/>
            <person name="Krishnamurthi S."/>
            <person name="Ghosh S."/>
            <person name="Osman S."/>
            <person name="McDowall A."/>
            <person name="Ruckmani A."/>
            <person name="Mayilraj S."/>
            <person name="Venkateswaran K."/>
        </authorList>
    </citation>
    <scope>NUCLEOTIDE SEQUENCE [LARGE SCALE GENOMIC DNA]</scope>
    <source>
        <strain evidence="12">1PO1SC</strain>
    </source>
</reference>
<evidence type="ECO:0000256" key="8">
    <source>
        <dbReference type="ARBA" id="ARBA00023136"/>
    </source>
</evidence>
<dbReference type="InterPro" id="IPR000515">
    <property type="entry name" value="MetI-like"/>
</dbReference>
<dbReference type="GO" id="GO:0043190">
    <property type="term" value="C:ATP-binding cassette (ABC) transporter complex"/>
    <property type="evidence" value="ECO:0007669"/>
    <property type="project" value="TreeGrafter"/>
</dbReference>
<keyword evidence="4" id="KW-1003">Cell membrane</keyword>
<name>A0A2N0ZC21_9BACI</name>
<evidence type="ECO:0000256" key="6">
    <source>
        <dbReference type="ARBA" id="ARBA00022970"/>
    </source>
</evidence>
<feature type="transmembrane region" description="Helical" evidence="9">
    <location>
        <begin position="249"/>
        <end position="269"/>
    </location>
</feature>
<dbReference type="SUPFAM" id="SSF161098">
    <property type="entry name" value="MetI-like"/>
    <property type="match status" value="1"/>
</dbReference>
<feature type="transmembrane region" description="Helical" evidence="9">
    <location>
        <begin position="138"/>
        <end position="163"/>
    </location>
</feature>
<dbReference type="GO" id="GO:0015871">
    <property type="term" value="P:choline transport"/>
    <property type="evidence" value="ECO:0007669"/>
    <property type="project" value="TreeGrafter"/>
</dbReference>
<dbReference type="GO" id="GO:0005275">
    <property type="term" value="F:amine transmembrane transporter activity"/>
    <property type="evidence" value="ECO:0007669"/>
    <property type="project" value="TreeGrafter"/>
</dbReference>
<dbReference type="GO" id="GO:0031460">
    <property type="term" value="P:glycine betaine transport"/>
    <property type="evidence" value="ECO:0007669"/>
    <property type="project" value="TreeGrafter"/>
</dbReference>
<dbReference type="PANTHER" id="PTHR47737">
    <property type="entry name" value="GLYCINE BETAINE/PROLINE BETAINE TRANSPORT SYSTEM PERMEASE PROTEIN PROW"/>
    <property type="match status" value="1"/>
</dbReference>
<dbReference type="GO" id="GO:0006865">
    <property type="term" value="P:amino acid transport"/>
    <property type="evidence" value="ECO:0007669"/>
    <property type="project" value="UniProtKB-KW"/>
</dbReference>
<comment type="subcellular location">
    <subcellularLocation>
        <location evidence="1 9">Cell membrane</location>
        <topology evidence="1 9">Multi-pass membrane protein</topology>
    </subcellularLocation>
</comment>
<evidence type="ECO:0000256" key="5">
    <source>
        <dbReference type="ARBA" id="ARBA00022692"/>
    </source>
</evidence>
<keyword evidence="5 9" id="KW-0812">Transmembrane</keyword>
<dbReference type="FunFam" id="1.10.3720.10:FF:000001">
    <property type="entry name" value="Glycine betaine ABC transporter, permease"/>
    <property type="match status" value="1"/>
</dbReference>
<proteinExistence type="inferred from homology"/>
<dbReference type="EMBL" id="PISD01000051">
    <property type="protein sequence ID" value="PKG27025.1"/>
    <property type="molecule type" value="Genomic_DNA"/>
</dbReference>